<keyword evidence="2" id="KW-1003">Cell membrane</keyword>
<proteinExistence type="predicted"/>
<evidence type="ECO:0000256" key="2">
    <source>
        <dbReference type="ARBA" id="ARBA00022475"/>
    </source>
</evidence>
<accession>A0A095Y1S6</accession>
<dbReference type="InterPro" id="IPR051611">
    <property type="entry name" value="ECF_transporter_component"/>
</dbReference>
<evidence type="ECO:0000256" key="6">
    <source>
        <dbReference type="SAM" id="Phobius"/>
    </source>
</evidence>
<keyword evidence="4 6" id="KW-1133">Transmembrane helix</keyword>
<dbReference type="Pfam" id="PF02361">
    <property type="entry name" value="CbiQ"/>
    <property type="match status" value="1"/>
</dbReference>
<evidence type="ECO:0000313" key="8">
    <source>
        <dbReference type="Proteomes" id="UP000029548"/>
    </source>
</evidence>
<sequence length="252" mass="26790">MNLIANVNPVAKLLGLLLMTTPLLLSIDWVSAAVALACTIVAAPLCGVGPKRLVRRGWPILLAAPVSGVSMLLYGNPEGTEYFSFLLATVTDNSISLAIAITVRVLAIGLPVVVLTADIDPTDLGDGLAQVLKLPSRFVLASVAGVRLITLFLDDWRALTRARRARGLGDHGRIRRLFGQVFALLVFALRRGTKLSTAMEARGFGAPGERTWARESTFGGREWAVLAVCALIAAASLGVSVWTGEFRFLGVA</sequence>
<feature type="transmembrane region" description="Helical" evidence="6">
    <location>
        <begin position="95"/>
        <end position="114"/>
    </location>
</feature>
<name>A0A095Y1S6_9CORY</name>
<evidence type="ECO:0000256" key="5">
    <source>
        <dbReference type="ARBA" id="ARBA00023136"/>
    </source>
</evidence>
<dbReference type="Proteomes" id="UP000029548">
    <property type="component" value="Unassembled WGS sequence"/>
</dbReference>
<dbReference type="GO" id="GO:0005886">
    <property type="term" value="C:plasma membrane"/>
    <property type="evidence" value="ECO:0007669"/>
    <property type="project" value="UniProtKB-ARBA"/>
</dbReference>
<feature type="transmembrane region" description="Helical" evidence="6">
    <location>
        <begin position="223"/>
        <end position="242"/>
    </location>
</feature>
<keyword evidence="5 6" id="KW-0472">Membrane</keyword>
<feature type="transmembrane region" description="Helical" evidence="6">
    <location>
        <begin position="58"/>
        <end position="75"/>
    </location>
</feature>
<dbReference type="CDD" id="cd16914">
    <property type="entry name" value="EcfT"/>
    <property type="match status" value="1"/>
</dbReference>
<dbReference type="PANTHER" id="PTHR34857:SF2">
    <property type="entry name" value="SLL0384 PROTEIN"/>
    <property type="match status" value="1"/>
</dbReference>
<reference evidence="7 8" key="1">
    <citation type="submission" date="2014-07" db="EMBL/GenBank/DDBJ databases">
        <authorList>
            <person name="McCorrison J."/>
            <person name="Sanka R."/>
            <person name="Torralba M."/>
            <person name="Gillis M."/>
            <person name="Haft D.H."/>
            <person name="Methe B."/>
            <person name="Sutton G."/>
            <person name="Nelson K.E."/>
        </authorList>
    </citation>
    <scope>NUCLEOTIDE SEQUENCE [LARGE SCALE GENOMIC DNA]</scope>
    <source>
        <strain evidence="7 8">DNF00450</strain>
    </source>
</reference>
<evidence type="ECO:0000256" key="1">
    <source>
        <dbReference type="ARBA" id="ARBA00004141"/>
    </source>
</evidence>
<comment type="subcellular location">
    <subcellularLocation>
        <location evidence="1">Membrane</location>
        <topology evidence="1">Multi-pass membrane protein</topology>
    </subcellularLocation>
</comment>
<dbReference type="eggNOG" id="COG0619">
    <property type="taxonomic scope" value="Bacteria"/>
</dbReference>
<dbReference type="PANTHER" id="PTHR34857">
    <property type="entry name" value="SLL0384 PROTEIN"/>
    <property type="match status" value="1"/>
</dbReference>
<gene>
    <name evidence="7" type="ORF">HMPREF1650_07760</name>
</gene>
<dbReference type="EMBL" id="JRNE01000055">
    <property type="protein sequence ID" value="KGF16375.1"/>
    <property type="molecule type" value="Genomic_DNA"/>
</dbReference>
<comment type="caution">
    <text evidence="7">The sequence shown here is derived from an EMBL/GenBank/DDBJ whole genome shotgun (WGS) entry which is preliminary data.</text>
</comment>
<protein>
    <submittedName>
        <fullName evidence="7">ABC transporter</fullName>
    </submittedName>
</protein>
<evidence type="ECO:0000256" key="4">
    <source>
        <dbReference type="ARBA" id="ARBA00022989"/>
    </source>
</evidence>
<evidence type="ECO:0000313" key="7">
    <source>
        <dbReference type="EMBL" id="KGF16375.1"/>
    </source>
</evidence>
<keyword evidence="3 6" id="KW-0812">Transmembrane</keyword>
<dbReference type="AlphaFoldDB" id="A0A095Y1S6"/>
<dbReference type="InterPro" id="IPR003339">
    <property type="entry name" value="ABC/ECF_trnsptr_transmembrane"/>
</dbReference>
<organism evidence="7 8">
    <name type="scientific">Corynebacterium freneyi DNF00450</name>
    <dbReference type="NCBI Taxonomy" id="1287475"/>
    <lineage>
        <taxon>Bacteria</taxon>
        <taxon>Bacillati</taxon>
        <taxon>Actinomycetota</taxon>
        <taxon>Actinomycetes</taxon>
        <taxon>Mycobacteriales</taxon>
        <taxon>Corynebacteriaceae</taxon>
        <taxon>Corynebacterium</taxon>
    </lineage>
</organism>
<evidence type="ECO:0000256" key="3">
    <source>
        <dbReference type="ARBA" id="ARBA00022692"/>
    </source>
</evidence>
<dbReference type="RefSeq" id="WP_035122453.1">
    <property type="nucleotide sequence ID" value="NZ_JRNE01000055.1"/>
</dbReference>